<dbReference type="EMBL" id="KV440984">
    <property type="protein sequence ID" value="OAD72048.1"/>
    <property type="molecule type" value="Genomic_DNA"/>
</dbReference>
<feature type="compositionally biased region" description="Polar residues" evidence="2">
    <location>
        <begin position="533"/>
        <end position="544"/>
    </location>
</feature>
<proteinExistence type="predicted"/>
<feature type="transmembrane region" description="Helical" evidence="3">
    <location>
        <begin position="674"/>
        <end position="693"/>
    </location>
</feature>
<feature type="coiled-coil region" evidence="1">
    <location>
        <begin position="475"/>
        <end position="505"/>
    </location>
</feature>
<keyword evidence="3" id="KW-0472">Membrane</keyword>
<evidence type="ECO:0000313" key="4">
    <source>
        <dbReference type="EMBL" id="OAD72048.1"/>
    </source>
</evidence>
<dbReference type="OrthoDB" id="432685at2759"/>
<dbReference type="Proteomes" id="UP000077315">
    <property type="component" value="Unassembled WGS sequence"/>
</dbReference>
<dbReference type="STRING" id="763407.A0A162N8C4"/>
<keyword evidence="5" id="KW-1185">Reference proteome</keyword>
<protein>
    <submittedName>
        <fullName evidence="4">Uncharacterized protein</fullName>
    </submittedName>
</protein>
<feature type="region of interest" description="Disordered" evidence="2">
    <location>
        <begin position="519"/>
        <end position="544"/>
    </location>
</feature>
<keyword evidence="3" id="KW-0812">Transmembrane</keyword>
<feature type="compositionally biased region" description="Polar residues" evidence="2">
    <location>
        <begin position="418"/>
        <end position="430"/>
    </location>
</feature>
<feature type="region of interest" description="Disordered" evidence="2">
    <location>
        <begin position="369"/>
        <end position="388"/>
    </location>
</feature>
<evidence type="ECO:0000256" key="3">
    <source>
        <dbReference type="SAM" id="Phobius"/>
    </source>
</evidence>
<sequence length="737" mass="84035">MQDTNDCVPEMMTELKPHRPIPYAVLKVQFRRLVSQHDTNHQGAILTKNLLVLIDDYELENDVMLLTDEQKRAIEPYCLNNPDLEMNPDDILNLIKLIFPPSPVASISAPTRKSSYPRLLPRKSQEALSSRPRTSPPLKHPIINPWKRRASVGLTIAVHQEVPEPEMEIEGPKEQNSLVPVQESEDQSIEVVHDTDKIQEEEEEEEEEEETIVTPQKSFAGYYRRSIELTRRLKSSERSLASMTRDNEDRIVLLQNRVDDMNQEVIKQKREILEYKGKEKNSLEQICTLESHIANIQRSETDQKQVHLSIKRLFDEKCQETHKLQEMLRQKELDLEKTEQFLSNFQHEFDQLNKERNRLMGLQNNLEQELSTSHQTHMQLAEQRSENERLKEIIDSLKDDLDEARNNRQGDSSNSNSTIGSHSPHMSDSETTSLLKVITLEAELEGRLHMNENVEQVTFTEERLRSIEGEKDYYKTRANEAVVDLEKAKEELSQLKKALDYESQSLVSELADLRMKLPDRRNTTDGSHAHSINYDSSPISSDTQQTGLNQEAIAAAAAAVETQGVEIEVEGGESSMEAVIDLSQVMDPIPSVSHSAVVSIRSVDETAIEMNIPLPTDVWAQSRVRQRKLEKGKKTRGVQDLNESTAYPVKTLPRMDSRAIRQANDKIVTNTVTFALYTLLVYIFGIVTSTFLIENGPPGTWEHALAAASTQPKSKILEILIYWIEKLLFEGEGIGIP</sequence>
<evidence type="ECO:0000313" key="5">
    <source>
        <dbReference type="Proteomes" id="UP000077315"/>
    </source>
</evidence>
<dbReference type="AlphaFoldDB" id="A0A162N8C4"/>
<evidence type="ECO:0000256" key="2">
    <source>
        <dbReference type="SAM" id="MobiDB-lite"/>
    </source>
</evidence>
<reference evidence="5" key="1">
    <citation type="submission" date="2015-06" db="EMBL/GenBank/DDBJ databases">
        <title>Expansion of signal transduction pathways in fungi by whole-genome duplication.</title>
        <authorList>
            <consortium name="DOE Joint Genome Institute"/>
            <person name="Corrochano L.M."/>
            <person name="Kuo A."/>
            <person name="Marcet-Houben M."/>
            <person name="Polaino S."/>
            <person name="Salamov A."/>
            <person name="Villalobos J.M."/>
            <person name="Alvarez M.I."/>
            <person name="Avalos J."/>
            <person name="Benito E.P."/>
            <person name="Benoit I."/>
            <person name="Burger G."/>
            <person name="Camino L.P."/>
            <person name="Canovas D."/>
            <person name="Cerda-Olmedo E."/>
            <person name="Cheng J.-F."/>
            <person name="Dominguez A."/>
            <person name="Elias M."/>
            <person name="Eslava A.P."/>
            <person name="Glaser F."/>
            <person name="Grimwood J."/>
            <person name="Gutierrez G."/>
            <person name="Heitman J."/>
            <person name="Henrissat B."/>
            <person name="Iturriaga E.A."/>
            <person name="Lang B.F."/>
            <person name="Lavin J.L."/>
            <person name="Lee S."/>
            <person name="Li W."/>
            <person name="Lindquist E."/>
            <person name="Lopez-Garcia S."/>
            <person name="Luque E.M."/>
            <person name="Marcos A.T."/>
            <person name="Martin J."/>
            <person name="McCluskey K."/>
            <person name="Medina H.R."/>
            <person name="Miralles-Duran A."/>
            <person name="Miyazaki A."/>
            <person name="Munoz-Torres E."/>
            <person name="Oguiza J.A."/>
            <person name="Ohm R."/>
            <person name="Olmedo M."/>
            <person name="Orejas M."/>
            <person name="Ortiz-Castellanos L."/>
            <person name="Pisabarro A.G."/>
            <person name="Rodriguez-Romero J."/>
            <person name="Ruiz-Herrera J."/>
            <person name="Ruiz-Vazquez R."/>
            <person name="Sanz C."/>
            <person name="Schackwitz W."/>
            <person name="Schmutz J."/>
            <person name="Shahriari M."/>
            <person name="Shelest E."/>
            <person name="Silva-Franco F."/>
            <person name="Soanes D."/>
            <person name="Syed K."/>
            <person name="Tagua V.G."/>
            <person name="Talbot N.J."/>
            <person name="Thon M."/>
            <person name="De vries R.P."/>
            <person name="Wiebenga A."/>
            <person name="Yadav J.S."/>
            <person name="Braun E.L."/>
            <person name="Baker S."/>
            <person name="Garre V."/>
            <person name="Horwitz B."/>
            <person name="Torres-Martinez S."/>
            <person name="Idnurm A."/>
            <person name="Herrera-Estrella A."/>
            <person name="Gabaldon T."/>
            <person name="Grigoriev I.V."/>
        </authorList>
    </citation>
    <scope>NUCLEOTIDE SEQUENCE [LARGE SCALE GENOMIC DNA]</scope>
    <source>
        <strain evidence="5">NRRL 1555(-)</strain>
    </source>
</reference>
<feature type="coiled-coil region" evidence="1">
    <location>
        <begin position="251"/>
        <end position="278"/>
    </location>
</feature>
<dbReference type="GeneID" id="29002893"/>
<feature type="region of interest" description="Disordered" evidence="2">
    <location>
        <begin position="403"/>
        <end position="430"/>
    </location>
</feature>
<dbReference type="VEuPathDB" id="FungiDB:PHYBLDRAFT_68684"/>
<dbReference type="InParanoid" id="A0A162N8C4"/>
<evidence type="ECO:0000256" key="1">
    <source>
        <dbReference type="SAM" id="Coils"/>
    </source>
</evidence>
<feature type="compositionally biased region" description="Polar residues" evidence="2">
    <location>
        <begin position="369"/>
        <end position="378"/>
    </location>
</feature>
<dbReference type="RefSeq" id="XP_018290088.1">
    <property type="nucleotide sequence ID" value="XM_018441987.1"/>
</dbReference>
<keyword evidence="1" id="KW-0175">Coiled coil</keyword>
<dbReference type="FunCoup" id="A0A162N8C4">
    <property type="interactions" value="76"/>
</dbReference>
<feature type="region of interest" description="Disordered" evidence="2">
    <location>
        <begin position="107"/>
        <end position="142"/>
    </location>
</feature>
<organism evidence="4 5">
    <name type="scientific">Phycomyces blakesleeanus (strain ATCC 8743b / DSM 1359 / FGSC 10004 / NBRC 33097 / NRRL 1555)</name>
    <dbReference type="NCBI Taxonomy" id="763407"/>
    <lineage>
        <taxon>Eukaryota</taxon>
        <taxon>Fungi</taxon>
        <taxon>Fungi incertae sedis</taxon>
        <taxon>Mucoromycota</taxon>
        <taxon>Mucoromycotina</taxon>
        <taxon>Mucoromycetes</taxon>
        <taxon>Mucorales</taxon>
        <taxon>Phycomycetaceae</taxon>
        <taxon>Phycomyces</taxon>
    </lineage>
</organism>
<gene>
    <name evidence="4" type="ORF">PHYBLDRAFT_68684</name>
</gene>
<accession>A0A162N8C4</accession>
<keyword evidence="3" id="KW-1133">Transmembrane helix</keyword>
<name>A0A162N8C4_PHYB8</name>